<evidence type="ECO:0000313" key="1">
    <source>
        <dbReference type="EMBL" id="KKC28492.1"/>
    </source>
</evidence>
<sequence>MIRITLPKKKGMKEKVYEVWDEMKLTGHMLIEQNDKSYVVTLEPEKEVSLELLKKKLPKESIVEEVTSTYIGKADEDVFTDTNPEEMDA</sequence>
<reference evidence="1 2" key="1">
    <citation type="submission" date="2008-07" db="EMBL/GenBank/DDBJ databases">
        <authorList>
            <person name="Gonzalez J."/>
            <person name="Sokolova T."/>
            <person name="Ferriera S."/>
            <person name="Johnson J."/>
            <person name="Kravitz S."/>
            <person name="Beeson K."/>
            <person name="Sutton G."/>
            <person name="Rogers Y.-H."/>
            <person name="Friedman R."/>
            <person name="Frazier M."/>
            <person name="Venter J.C."/>
        </authorList>
    </citation>
    <scope>NUCLEOTIDE SEQUENCE [LARGE SCALE GENOMIC DNA]</scope>
    <source>
        <strain evidence="1 2">DSM 12653</strain>
    </source>
</reference>
<reference evidence="2" key="3">
    <citation type="submission" date="2015-02" db="EMBL/GenBank/DDBJ databases">
        <title>Genome analysis of three genomes within the thermophilic hydrogenogenic bacterial species Caldanaerobacter subterraneus.</title>
        <authorList>
            <person name="Sant'Anna F.H."/>
            <person name="Lebedinsky A."/>
            <person name="Sokolova T."/>
            <person name="Robb F.T."/>
            <person name="Gonzalez J.M."/>
        </authorList>
    </citation>
    <scope>NUCLEOTIDE SEQUENCE [LARGE SCALE GENOMIC DNA]</scope>
    <source>
        <strain evidence="2">DSM 12653</strain>
    </source>
</reference>
<reference evidence="1 2" key="2">
    <citation type="journal article" date="2015" name="BMC Genomics">
        <title>Analysis of three genomes within the thermophilic bacterial species Caldanaerobacter subterraneus with a focus on carbon monoxide dehydrogenase evolution and hydrolase diversity.</title>
        <authorList>
            <person name="Sant'Anna F.H."/>
            <person name="Lebedinsky A.V."/>
            <person name="Sokolova T.G."/>
            <person name="Robb F.T."/>
            <person name="Gonzalez J.M."/>
        </authorList>
    </citation>
    <scope>NUCLEOTIDE SEQUENCE [LARGE SCALE GENOMIC DNA]</scope>
    <source>
        <strain evidence="1 2">DSM 12653</strain>
    </source>
</reference>
<dbReference type="RefSeq" id="WP_043883826.1">
    <property type="nucleotide sequence ID" value="NZ_ABXP02000126.1"/>
</dbReference>
<organism evidence="1 2">
    <name type="scientific">Caldanaerobacter subterraneus subsp. pacificus DSM 12653</name>
    <dbReference type="NCBI Taxonomy" id="391606"/>
    <lineage>
        <taxon>Bacteria</taxon>
        <taxon>Bacillati</taxon>
        <taxon>Bacillota</taxon>
        <taxon>Clostridia</taxon>
        <taxon>Thermoanaerobacterales</taxon>
        <taxon>Thermoanaerobacteraceae</taxon>
        <taxon>Caldanaerobacter</taxon>
    </lineage>
</organism>
<dbReference type="EMBL" id="ABXP02000126">
    <property type="protein sequence ID" value="KKC28492.1"/>
    <property type="molecule type" value="Genomic_DNA"/>
</dbReference>
<protein>
    <submittedName>
        <fullName evidence="1">Uncharacterized protein</fullName>
    </submittedName>
</protein>
<gene>
    <name evidence="1" type="ORF">CDSM653_02552</name>
</gene>
<accession>A0A0F5PIL1</accession>
<dbReference type="AlphaFoldDB" id="A0A0F5PIL1"/>
<dbReference type="Proteomes" id="UP000010146">
    <property type="component" value="Unassembled WGS sequence"/>
</dbReference>
<name>A0A0F5PIL1_9THEO</name>
<comment type="caution">
    <text evidence="1">The sequence shown here is derived from an EMBL/GenBank/DDBJ whole genome shotgun (WGS) entry which is preliminary data.</text>
</comment>
<proteinExistence type="predicted"/>
<evidence type="ECO:0000313" key="2">
    <source>
        <dbReference type="Proteomes" id="UP000010146"/>
    </source>
</evidence>